<keyword evidence="2" id="KW-1185">Reference proteome</keyword>
<proteinExistence type="predicted"/>
<evidence type="ECO:0000313" key="1">
    <source>
        <dbReference type="EMBL" id="NMP33557.1"/>
    </source>
</evidence>
<dbReference type="AlphaFoldDB" id="A0A7Y0Q928"/>
<dbReference type="RefSeq" id="WP_169076876.1">
    <property type="nucleotide sequence ID" value="NZ_JABBXH010000010.1"/>
</dbReference>
<evidence type="ECO:0000313" key="2">
    <source>
        <dbReference type="Proteomes" id="UP000568664"/>
    </source>
</evidence>
<evidence type="ECO:0008006" key="3">
    <source>
        <dbReference type="Google" id="ProtNLM"/>
    </source>
</evidence>
<gene>
    <name evidence="1" type="ORF">HII17_18575</name>
</gene>
<dbReference type="Pfam" id="PF13646">
    <property type="entry name" value="HEAT_2"/>
    <property type="match status" value="1"/>
</dbReference>
<name>A0A7Y0Q928_9GAMM</name>
<accession>A0A7Y0Q928</accession>
<dbReference type="Proteomes" id="UP000568664">
    <property type="component" value="Unassembled WGS sequence"/>
</dbReference>
<comment type="caution">
    <text evidence="1">The sequence shown here is derived from an EMBL/GenBank/DDBJ whole genome shotgun (WGS) entry which is preliminary data.</text>
</comment>
<organism evidence="1 2">
    <name type="scientific">Thalassotalea algicola</name>
    <dbReference type="NCBI Taxonomy" id="2716224"/>
    <lineage>
        <taxon>Bacteria</taxon>
        <taxon>Pseudomonadati</taxon>
        <taxon>Pseudomonadota</taxon>
        <taxon>Gammaproteobacteria</taxon>
        <taxon>Alteromonadales</taxon>
        <taxon>Colwelliaceae</taxon>
        <taxon>Thalassotalea</taxon>
    </lineage>
</organism>
<reference evidence="1 2" key="1">
    <citation type="submission" date="2020-04" db="EMBL/GenBank/DDBJ databases">
        <title>Thalassotalea sp. M1531, isolated from the surface of marine red alga.</title>
        <authorList>
            <person name="Pang L."/>
            <person name="Lu D.-C."/>
        </authorList>
    </citation>
    <scope>NUCLEOTIDE SEQUENCE [LARGE SCALE GENOMIC DNA]</scope>
    <source>
        <strain evidence="1 2">M1531</strain>
    </source>
</reference>
<protein>
    <recommendedName>
        <fullName evidence="3">HEAT repeat domain-containing protein</fullName>
    </recommendedName>
</protein>
<dbReference type="EMBL" id="JABBXH010000010">
    <property type="protein sequence ID" value="NMP33557.1"/>
    <property type="molecule type" value="Genomic_DNA"/>
</dbReference>
<sequence length="208" mass="22691">MNRVGLCFAFLLGTLVGWLANLLLHTESPEKEVSETKHIEALVTSNIDLPENSLMEVEVDNVSLPKNSQRQDIPSTRSLLAENPEAMYMDANDFSRAILNSESDDDEKLVAIEHFVMQGASTNIAIGLGDRSNVVKLASIEGLAQVGNEESAIILGQVIMSAQSSEIKKEALMALARLSYHDVALIFIQHAATQDPNQEVRDFGASLL</sequence>